<evidence type="ECO:0000256" key="2">
    <source>
        <dbReference type="ARBA" id="ARBA00022448"/>
    </source>
</evidence>
<keyword evidence="4 9" id="KW-0812">Transmembrane</keyword>
<accession>A0ABV3T6R3</accession>
<sequence length="216" mass="23075">MTIAETIRQLYQTGGPVIAVLLLMSVVGLAIILAKSMQFAINRIHRFKEARAAVDLFLSGDREAARAMVSRTRAPAARLTALAIHGLTAAPLDDRRLREELTRVGNDELRALRGGLRPLELIASLAPLLGLLGTVLGMIEAFQAMEREGSGVSPAVLSGGIWQALTTTAVGLGVAIPAVASLSWLESRVERLGQEMDSLVTRLFTQAPASRSTKGR</sequence>
<feature type="domain" description="MotA/TolQ/ExbB proton channel" evidence="10">
    <location>
        <begin position="90"/>
        <end position="197"/>
    </location>
</feature>
<dbReference type="PANTHER" id="PTHR30625">
    <property type="entry name" value="PROTEIN TOLQ"/>
    <property type="match status" value="1"/>
</dbReference>
<gene>
    <name evidence="11" type="ORF">V6X30_03430</name>
</gene>
<feature type="transmembrane region" description="Helical" evidence="9">
    <location>
        <begin position="161"/>
        <end position="185"/>
    </location>
</feature>
<evidence type="ECO:0000313" key="12">
    <source>
        <dbReference type="Proteomes" id="UP001556637"/>
    </source>
</evidence>
<evidence type="ECO:0000256" key="9">
    <source>
        <dbReference type="SAM" id="Phobius"/>
    </source>
</evidence>
<protein>
    <submittedName>
        <fullName evidence="11">MotA/TolQ/ExbB proton channel family protein</fullName>
    </submittedName>
</protein>
<keyword evidence="7 9" id="KW-0472">Membrane</keyword>
<evidence type="ECO:0000256" key="7">
    <source>
        <dbReference type="ARBA" id="ARBA00023136"/>
    </source>
</evidence>
<keyword evidence="3" id="KW-1003">Cell membrane</keyword>
<keyword evidence="2 8" id="KW-0813">Transport</keyword>
<feature type="transmembrane region" description="Helical" evidence="9">
    <location>
        <begin position="119"/>
        <end position="141"/>
    </location>
</feature>
<dbReference type="Proteomes" id="UP001556637">
    <property type="component" value="Unassembled WGS sequence"/>
</dbReference>
<evidence type="ECO:0000256" key="4">
    <source>
        <dbReference type="ARBA" id="ARBA00022692"/>
    </source>
</evidence>
<dbReference type="Pfam" id="PF01618">
    <property type="entry name" value="MotA_ExbB"/>
    <property type="match status" value="1"/>
</dbReference>
<comment type="similarity">
    <text evidence="8">Belongs to the exbB/tolQ family.</text>
</comment>
<evidence type="ECO:0000256" key="3">
    <source>
        <dbReference type="ARBA" id="ARBA00022475"/>
    </source>
</evidence>
<evidence type="ECO:0000259" key="10">
    <source>
        <dbReference type="Pfam" id="PF01618"/>
    </source>
</evidence>
<comment type="caution">
    <text evidence="11">The sequence shown here is derived from an EMBL/GenBank/DDBJ whole genome shotgun (WGS) entry which is preliminary data.</text>
</comment>
<evidence type="ECO:0000256" key="1">
    <source>
        <dbReference type="ARBA" id="ARBA00004651"/>
    </source>
</evidence>
<keyword evidence="5 8" id="KW-0653">Protein transport</keyword>
<dbReference type="PANTHER" id="PTHR30625:SF15">
    <property type="entry name" value="BIOPOLYMER TRANSPORT PROTEIN EXBB"/>
    <property type="match status" value="1"/>
</dbReference>
<name>A0ABV3T6R3_9GAMM</name>
<dbReference type="InterPro" id="IPR002898">
    <property type="entry name" value="MotA_ExbB_proton_chnl"/>
</dbReference>
<evidence type="ECO:0000256" key="5">
    <source>
        <dbReference type="ARBA" id="ARBA00022927"/>
    </source>
</evidence>
<organism evidence="11 12">
    <name type="scientific">Spiribacter insolitus</name>
    <dbReference type="NCBI Taxonomy" id="3122417"/>
    <lineage>
        <taxon>Bacteria</taxon>
        <taxon>Pseudomonadati</taxon>
        <taxon>Pseudomonadota</taxon>
        <taxon>Gammaproteobacteria</taxon>
        <taxon>Chromatiales</taxon>
        <taxon>Ectothiorhodospiraceae</taxon>
        <taxon>Spiribacter</taxon>
    </lineage>
</organism>
<proteinExistence type="inferred from homology"/>
<evidence type="ECO:0000256" key="8">
    <source>
        <dbReference type="RuleBase" id="RU004057"/>
    </source>
</evidence>
<evidence type="ECO:0000313" key="11">
    <source>
        <dbReference type="EMBL" id="MEX0430455.1"/>
    </source>
</evidence>
<reference evidence="11 12" key="1">
    <citation type="submission" date="2024-02" db="EMBL/GenBank/DDBJ databases">
        <title>New especies of Spiribacter isolated from saline water.</title>
        <authorList>
            <person name="Leon M.J."/>
            <person name="De La Haba R."/>
            <person name="Sanchez-Porro C."/>
            <person name="Ventosa A."/>
        </authorList>
    </citation>
    <scope>NUCLEOTIDE SEQUENCE [LARGE SCALE GENOMIC DNA]</scope>
    <source>
        <strain evidence="12">ag22IC4-189</strain>
    </source>
</reference>
<dbReference type="InterPro" id="IPR050790">
    <property type="entry name" value="ExbB/TolQ_transport"/>
</dbReference>
<keyword evidence="6 9" id="KW-1133">Transmembrane helix</keyword>
<dbReference type="RefSeq" id="WP_367983251.1">
    <property type="nucleotide sequence ID" value="NZ_JBAKFF010000001.1"/>
</dbReference>
<keyword evidence="12" id="KW-1185">Reference proteome</keyword>
<dbReference type="EMBL" id="JBAKFF010000001">
    <property type="protein sequence ID" value="MEX0430455.1"/>
    <property type="molecule type" value="Genomic_DNA"/>
</dbReference>
<feature type="transmembrane region" description="Helical" evidence="9">
    <location>
        <begin position="15"/>
        <end position="34"/>
    </location>
</feature>
<comment type="subcellular location">
    <subcellularLocation>
        <location evidence="1">Cell membrane</location>
        <topology evidence="1">Multi-pass membrane protein</topology>
    </subcellularLocation>
    <subcellularLocation>
        <location evidence="8">Membrane</location>
        <topology evidence="8">Multi-pass membrane protein</topology>
    </subcellularLocation>
</comment>
<evidence type="ECO:0000256" key="6">
    <source>
        <dbReference type="ARBA" id="ARBA00022989"/>
    </source>
</evidence>